<sequence length="55" mass="6277">MENYPLYVIKQTLTNIEAKGLTVPDLDTIDLEDEKTYNLFASGDTHGIFQLSMIR</sequence>
<evidence type="ECO:0000313" key="2">
    <source>
        <dbReference type="EMBL" id="CAD7767176.1"/>
    </source>
</evidence>
<gene>
    <name evidence="2" type="ORF">DNFNHJIP_00583</name>
</gene>
<evidence type="ECO:0000313" key="3">
    <source>
        <dbReference type="Proteomes" id="UP000614580"/>
    </source>
</evidence>
<dbReference type="EMBL" id="CAJHZY010000074">
    <property type="protein sequence ID" value="CAD7767176.1"/>
    <property type="molecule type" value="Genomic_DNA"/>
</dbReference>
<proteinExistence type="predicted"/>
<evidence type="ECO:0000259" key="1">
    <source>
        <dbReference type="Pfam" id="PF17657"/>
    </source>
</evidence>
<dbReference type="Proteomes" id="UP000614580">
    <property type="component" value="Unassembled WGS sequence"/>
</dbReference>
<dbReference type="Pfam" id="PF17657">
    <property type="entry name" value="DNA_pol3_finger"/>
    <property type="match status" value="1"/>
</dbReference>
<comment type="caution">
    <text evidence="2">The sequence shown here is derived from an EMBL/GenBank/DDBJ whole genome shotgun (WGS) entry which is preliminary data.</text>
</comment>
<dbReference type="InterPro" id="IPR040982">
    <property type="entry name" value="DNA_pol3_finger"/>
</dbReference>
<reference evidence="2" key="1">
    <citation type="submission" date="2020-12" db="EMBL/GenBank/DDBJ databases">
        <authorList>
            <person name="Hahn C.J."/>
            <person name="Laso-Perez R."/>
            <person name="Vulcano F."/>
            <person name="Vaziourakis K.-M."/>
            <person name="Stokke R."/>
            <person name="Steen I.H."/>
            <person name="Teske A."/>
            <person name="Boetius A."/>
            <person name="Liebeke M."/>
            <person name="Amann R."/>
            <person name="Knittel K."/>
        </authorList>
    </citation>
    <scope>NUCLEOTIDE SEQUENCE</scope>
    <source>
        <strain evidence="2">Gfbio:c6db26ca-90af-429b-aeed-0e3e8aed0b5e:GoM-Arc1_AMV-AAA_792_C10</strain>
    </source>
</reference>
<dbReference type="AlphaFoldDB" id="A0A812A0L6"/>
<accession>A0A812A0L6</accession>
<feature type="domain" description="DNA polymerase III alpha subunit finger" evidence="1">
    <location>
        <begin position="6"/>
        <end position="52"/>
    </location>
</feature>
<organism evidence="2 3">
    <name type="scientific">Candidatus Argoarchaeum ethanivorans</name>
    <dbReference type="NCBI Taxonomy" id="2608793"/>
    <lineage>
        <taxon>Archaea</taxon>
        <taxon>Methanobacteriati</taxon>
        <taxon>Methanobacteriota</taxon>
        <taxon>Stenosarchaea group</taxon>
        <taxon>Methanomicrobia</taxon>
        <taxon>Methanosarcinales</taxon>
        <taxon>Methanosarcinales incertae sedis</taxon>
        <taxon>GOM Arc I cluster</taxon>
        <taxon>Candidatus Argoarchaeum</taxon>
    </lineage>
</organism>
<name>A0A812A0L6_9EURY</name>
<protein>
    <recommendedName>
        <fullName evidence="1">DNA polymerase III alpha subunit finger domain-containing protein</fullName>
    </recommendedName>
</protein>